<name>A0A151MQW4_ALLMI</name>
<sequence length="66" mass="7235">MGSLTPSHQPQQPQTHGPAYGRDGEPTSPSWNVDSGSPPPSAGAIQMGWLCQWCSLDRTCSHGWWW</sequence>
<feature type="region of interest" description="Disordered" evidence="1">
    <location>
        <begin position="1"/>
        <end position="42"/>
    </location>
</feature>
<evidence type="ECO:0000313" key="3">
    <source>
        <dbReference type="Proteomes" id="UP000050525"/>
    </source>
</evidence>
<gene>
    <name evidence="2" type="ORF">Y1Q_0019348</name>
</gene>
<dbReference type="AlphaFoldDB" id="A0A151MQW4"/>
<accession>A0A151MQW4</accession>
<evidence type="ECO:0000313" key="2">
    <source>
        <dbReference type="EMBL" id="KYO26928.1"/>
    </source>
</evidence>
<keyword evidence="3" id="KW-1185">Reference proteome</keyword>
<feature type="compositionally biased region" description="Low complexity" evidence="1">
    <location>
        <begin position="1"/>
        <end position="18"/>
    </location>
</feature>
<comment type="caution">
    <text evidence="2">The sequence shown here is derived from an EMBL/GenBank/DDBJ whole genome shotgun (WGS) entry which is preliminary data.</text>
</comment>
<dbReference type="Proteomes" id="UP000050525">
    <property type="component" value="Unassembled WGS sequence"/>
</dbReference>
<protein>
    <submittedName>
        <fullName evidence="2">Uncharacterized protein</fullName>
    </submittedName>
</protein>
<organism evidence="2 3">
    <name type="scientific">Alligator mississippiensis</name>
    <name type="common">American alligator</name>
    <dbReference type="NCBI Taxonomy" id="8496"/>
    <lineage>
        <taxon>Eukaryota</taxon>
        <taxon>Metazoa</taxon>
        <taxon>Chordata</taxon>
        <taxon>Craniata</taxon>
        <taxon>Vertebrata</taxon>
        <taxon>Euteleostomi</taxon>
        <taxon>Archelosauria</taxon>
        <taxon>Archosauria</taxon>
        <taxon>Crocodylia</taxon>
        <taxon>Alligatoridae</taxon>
        <taxon>Alligatorinae</taxon>
        <taxon>Alligator</taxon>
    </lineage>
</organism>
<proteinExistence type="predicted"/>
<reference evidence="2 3" key="1">
    <citation type="journal article" date="2012" name="Genome Biol.">
        <title>Sequencing three crocodilian genomes to illuminate the evolution of archosaurs and amniotes.</title>
        <authorList>
            <person name="St John J.A."/>
            <person name="Braun E.L."/>
            <person name="Isberg S.R."/>
            <person name="Miles L.G."/>
            <person name="Chong A.Y."/>
            <person name="Gongora J."/>
            <person name="Dalzell P."/>
            <person name="Moran C."/>
            <person name="Bed'hom B."/>
            <person name="Abzhanov A."/>
            <person name="Burgess S.C."/>
            <person name="Cooksey A.M."/>
            <person name="Castoe T.A."/>
            <person name="Crawford N.G."/>
            <person name="Densmore L.D."/>
            <person name="Drew J.C."/>
            <person name="Edwards S.V."/>
            <person name="Faircloth B.C."/>
            <person name="Fujita M.K."/>
            <person name="Greenwold M.J."/>
            <person name="Hoffmann F.G."/>
            <person name="Howard J.M."/>
            <person name="Iguchi T."/>
            <person name="Janes D.E."/>
            <person name="Khan S.Y."/>
            <person name="Kohno S."/>
            <person name="de Koning A.J."/>
            <person name="Lance S.L."/>
            <person name="McCarthy F.M."/>
            <person name="McCormack J.E."/>
            <person name="Merchant M.E."/>
            <person name="Peterson D.G."/>
            <person name="Pollock D.D."/>
            <person name="Pourmand N."/>
            <person name="Raney B.J."/>
            <person name="Roessler K.A."/>
            <person name="Sanford J.R."/>
            <person name="Sawyer R.H."/>
            <person name="Schmidt C.J."/>
            <person name="Triplett E.W."/>
            <person name="Tuberville T.D."/>
            <person name="Venegas-Anaya M."/>
            <person name="Howard J.T."/>
            <person name="Jarvis E.D."/>
            <person name="Guillette L.J.Jr."/>
            <person name="Glenn T.C."/>
            <person name="Green R.E."/>
            <person name="Ray D.A."/>
        </authorList>
    </citation>
    <scope>NUCLEOTIDE SEQUENCE [LARGE SCALE GENOMIC DNA]</scope>
    <source>
        <strain evidence="2">KSC_2009_1</strain>
    </source>
</reference>
<evidence type="ECO:0000256" key="1">
    <source>
        <dbReference type="SAM" id="MobiDB-lite"/>
    </source>
</evidence>
<dbReference type="EMBL" id="AKHW03005461">
    <property type="protein sequence ID" value="KYO26928.1"/>
    <property type="molecule type" value="Genomic_DNA"/>
</dbReference>